<organism evidence="9">
    <name type="scientific">Sporolactobacillus sp. Y61</name>
    <dbReference type="NCBI Taxonomy" id="3160863"/>
    <lineage>
        <taxon>Bacteria</taxon>
        <taxon>Bacillati</taxon>
        <taxon>Bacillota</taxon>
        <taxon>Bacilli</taxon>
        <taxon>Bacillales</taxon>
        <taxon>Sporolactobacillaceae</taxon>
        <taxon>Sporolactobacillus</taxon>
    </lineage>
</organism>
<evidence type="ECO:0000256" key="1">
    <source>
        <dbReference type="ARBA" id="ARBA00007788"/>
    </source>
</evidence>
<dbReference type="PRINTS" id="PR00046">
    <property type="entry name" value="SIGMA70FCT"/>
</dbReference>
<dbReference type="RefSeq" id="WP_353947679.1">
    <property type="nucleotide sequence ID" value="NZ_CP159510.1"/>
</dbReference>
<dbReference type="Gene3D" id="1.10.10.10">
    <property type="entry name" value="Winged helix-like DNA-binding domain superfamily/Winged helix DNA-binding domain"/>
    <property type="match status" value="1"/>
</dbReference>
<dbReference type="InterPro" id="IPR000943">
    <property type="entry name" value="RNA_pol_sigma70"/>
</dbReference>
<sequence length="236" mass="27328">MKAFFLKIWNKLLVKLHLRPEEIYYIGGNDGLPSPLTKEEEAELMKKLPSGDPKVRSTLIERNLRLVVYIARKFDNTRINIEDLISIGTIGLIKAVNTFNPEKKIKLATYASRCIENEILMYLRRNNRRRSEVSLDEPLNVDWDGNELLLSDILGTDNDVTTRGMEKKVDRTLLKKAMLMLSDREKEIMKLRFGLSGGREKTQKDVADQLGISQSYISRLEKRIIKRLKKEFSKMA</sequence>
<dbReference type="InterPro" id="IPR013325">
    <property type="entry name" value="RNA_pol_sigma_r2"/>
</dbReference>
<dbReference type="InterPro" id="IPR001387">
    <property type="entry name" value="Cro/C1-type_HTH"/>
</dbReference>
<dbReference type="PANTHER" id="PTHR30376:SF3">
    <property type="entry name" value="RNA POLYMERASE SIGMA FACTOR RPOH"/>
    <property type="match status" value="1"/>
</dbReference>
<dbReference type="InterPro" id="IPR014284">
    <property type="entry name" value="RNA_pol_sigma-70_dom"/>
</dbReference>
<dbReference type="InterPro" id="IPR050813">
    <property type="entry name" value="Sigma-70_Factor"/>
</dbReference>
<accession>A0AAU8ICN4</accession>
<dbReference type="PROSITE" id="PS00715">
    <property type="entry name" value="SIGMA70_1"/>
    <property type="match status" value="1"/>
</dbReference>
<evidence type="ECO:0000256" key="4">
    <source>
        <dbReference type="ARBA" id="ARBA00023082"/>
    </source>
</evidence>
<dbReference type="GO" id="GO:0016987">
    <property type="term" value="F:sigma factor activity"/>
    <property type="evidence" value="ECO:0007669"/>
    <property type="project" value="UniProtKB-KW"/>
</dbReference>
<dbReference type="InterPro" id="IPR007627">
    <property type="entry name" value="RNA_pol_sigma70_r2"/>
</dbReference>
<dbReference type="PANTHER" id="PTHR30376">
    <property type="entry name" value="SIGMA FACTOR RPOH HEAT SHOCK RELATED"/>
    <property type="match status" value="1"/>
</dbReference>
<keyword evidence="5 7" id="KW-0238">DNA-binding</keyword>
<dbReference type="GO" id="GO:0003677">
    <property type="term" value="F:DNA binding"/>
    <property type="evidence" value="ECO:0007669"/>
    <property type="project" value="UniProtKB-KW"/>
</dbReference>
<evidence type="ECO:0000256" key="6">
    <source>
        <dbReference type="ARBA" id="ARBA00023163"/>
    </source>
</evidence>
<dbReference type="CDD" id="cd06171">
    <property type="entry name" value="Sigma70_r4"/>
    <property type="match status" value="1"/>
</dbReference>
<keyword evidence="4 7" id="KW-0731">Sigma factor</keyword>
<dbReference type="NCBIfam" id="NF004471">
    <property type="entry name" value="PRK05803.1"/>
    <property type="match status" value="1"/>
</dbReference>
<dbReference type="InterPro" id="IPR036388">
    <property type="entry name" value="WH-like_DNA-bd_sf"/>
</dbReference>
<evidence type="ECO:0000259" key="8">
    <source>
        <dbReference type="PROSITE" id="PS50943"/>
    </source>
</evidence>
<dbReference type="SUPFAM" id="SSF88659">
    <property type="entry name" value="Sigma3 and sigma4 domains of RNA polymerase sigma factors"/>
    <property type="match status" value="1"/>
</dbReference>
<feature type="domain" description="HTH cro/C1-type" evidence="8">
    <location>
        <begin position="202"/>
        <end position="222"/>
    </location>
</feature>
<dbReference type="InterPro" id="IPR007630">
    <property type="entry name" value="RNA_pol_sigma70_r4"/>
</dbReference>
<gene>
    <name evidence="9" type="primary">sigE</name>
    <name evidence="9" type="ORF">ABNN70_09670</name>
</gene>
<evidence type="ECO:0000256" key="2">
    <source>
        <dbReference type="ARBA" id="ARBA00022969"/>
    </source>
</evidence>
<dbReference type="FunFam" id="1.20.120.1810:FF:000003">
    <property type="entry name" value="RNA polymerase sigma factor"/>
    <property type="match status" value="1"/>
</dbReference>
<dbReference type="Pfam" id="PF04545">
    <property type="entry name" value="Sigma70_r4"/>
    <property type="match status" value="1"/>
</dbReference>
<keyword evidence="6 7" id="KW-0804">Transcription</keyword>
<evidence type="ECO:0000256" key="7">
    <source>
        <dbReference type="RuleBase" id="RU362124"/>
    </source>
</evidence>
<dbReference type="PROSITE" id="PS00716">
    <property type="entry name" value="SIGMA70_2"/>
    <property type="match status" value="1"/>
</dbReference>
<evidence type="ECO:0000256" key="3">
    <source>
        <dbReference type="ARBA" id="ARBA00023015"/>
    </source>
</evidence>
<dbReference type="PROSITE" id="PS50943">
    <property type="entry name" value="HTH_CROC1"/>
    <property type="match status" value="1"/>
</dbReference>
<comment type="similarity">
    <text evidence="1 7">Belongs to the sigma-70 factor family.</text>
</comment>
<evidence type="ECO:0000256" key="5">
    <source>
        <dbReference type="ARBA" id="ARBA00023125"/>
    </source>
</evidence>
<dbReference type="GO" id="GO:0006352">
    <property type="term" value="P:DNA-templated transcription initiation"/>
    <property type="evidence" value="ECO:0007669"/>
    <property type="project" value="InterPro"/>
</dbReference>
<dbReference type="Gene3D" id="1.20.120.1810">
    <property type="match status" value="1"/>
</dbReference>
<dbReference type="NCBIfam" id="NF006158">
    <property type="entry name" value="PRK08301.1"/>
    <property type="match status" value="1"/>
</dbReference>
<proteinExistence type="inferred from homology"/>
<comment type="function">
    <text evidence="7">Sigma factors are initiation factors that promote the attachment of RNA polymerase to specific initiation sites and are then released.</text>
</comment>
<dbReference type="SUPFAM" id="SSF88946">
    <property type="entry name" value="Sigma2 domain of RNA polymerase sigma factors"/>
    <property type="match status" value="1"/>
</dbReference>
<dbReference type="GO" id="GO:0030435">
    <property type="term" value="P:sporulation resulting in formation of a cellular spore"/>
    <property type="evidence" value="ECO:0007669"/>
    <property type="project" value="UniProtKB-KW"/>
</dbReference>
<dbReference type="PIRSF" id="PIRSF000770">
    <property type="entry name" value="RNA_pol_sigma-SigE/K"/>
    <property type="match status" value="1"/>
</dbReference>
<evidence type="ECO:0000313" key="9">
    <source>
        <dbReference type="EMBL" id="XCJ15975.1"/>
    </source>
</evidence>
<keyword evidence="3 7" id="KW-0805">Transcription regulation</keyword>
<dbReference type="AlphaFoldDB" id="A0AAU8ICN4"/>
<protein>
    <recommendedName>
        <fullName evidence="7">RNA polymerase sigma factor</fullName>
    </recommendedName>
</protein>
<dbReference type="InterPro" id="IPR013324">
    <property type="entry name" value="RNA_pol_sigma_r3/r4-like"/>
</dbReference>
<dbReference type="EMBL" id="CP159510">
    <property type="protein sequence ID" value="XCJ15975.1"/>
    <property type="molecule type" value="Genomic_DNA"/>
</dbReference>
<name>A0AAU8ICN4_9BACL</name>
<dbReference type="NCBIfam" id="TIGR02937">
    <property type="entry name" value="sigma70-ECF"/>
    <property type="match status" value="1"/>
</dbReference>
<dbReference type="NCBIfam" id="TIGR02835">
    <property type="entry name" value="spore_sigmaE"/>
    <property type="match status" value="1"/>
</dbReference>
<dbReference type="InterPro" id="IPR014200">
    <property type="entry name" value="RNA_pol_sigma-E"/>
</dbReference>
<dbReference type="Pfam" id="PF04542">
    <property type="entry name" value="Sigma70_r2"/>
    <property type="match status" value="1"/>
</dbReference>
<reference evidence="9" key="1">
    <citation type="submission" date="2024-06" db="EMBL/GenBank/DDBJ databases">
        <authorList>
            <person name="Fan A."/>
            <person name="Zhang F.Y."/>
            <person name="Zhang L."/>
        </authorList>
    </citation>
    <scope>NUCLEOTIDE SEQUENCE</scope>
    <source>
        <strain evidence="9">Y61</strain>
    </source>
</reference>
<keyword evidence="2" id="KW-0749">Sporulation</keyword>